<comment type="caution">
    <text evidence="2">The sequence shown here is derived from an EMBL/GenBank/DDBJ whole genome shotgun (WGS) entry which is preliminary data.</text>
</comment>
<reference evidence="2 3" key="1">
    <citation type="submission" date="2015-12" db="EMBL/GenBank/DDBJ databases">
        <title>The genome of Folsomia candida.</title>
        <authorList>
            <person name="Faddeeva A."/>
            <person name="Derks M.F."/>
            <person name="Anvar Y."/>
            <person name="Smit S."/>
            <person name="Van Straalen N."/>
            <person name="Roelofs D."/>
        </authorList>
    </citation>
    <scope>NUCLEOTIDE SEQUENCE [LARGE SCALE GENOMIC DNA]</scope>
    <source>
        <strain evidence="2 3">VU population</strain>
        <tissue evidence="2">Whole body</tissue>
    </source>
</reference>
<keyword evidence="1" id="KW-0812">Transmembrane</keyword>
<feature type="transmembrane region" description="Helical" evidence="1">
    <location>
        <begin position="289"/>
        <end position="313"/>
    </location>
</feature>
<evidence type="ECO:0000313" key="3">
    <source>
        <dbReference type="Proteomes" id="UP000198287"/>
    </source>
</evidence>
<accession>A0A226ENS6</accession>
<feature type="transmembrane region" description="Helical" evidence="1">
    <location>
        <begin position="132"/>
        <end position="154"/>
    </location>
</feature>
<dbReference type="OrthoDB" id="8297494at2759"/>
<dbReference type="Proteomes" id="UP000198287">
    <property type="component" value="Unassembled WGS sequence"/>
</dbReference>
<keyword evidence="1" id="KW-0472">Membrane</keyword>
<sequence>MYSTQFLPLLIRHIRVCRFLRSIPTDFDGKSKKLVLITGPFQIAIFRLQLILSLGYCVTLFLGLFLGKMSMSKKAQGLVFYSMHIVILAARWNYSLNNSAMQVINSAMEFETQLLQGRPIPKMSLQAKLIKLFVHVVQFTLLVIPLAVFCLIMFDPCSPPFLLSMSTNCASIKWDNCGIEIYILIFETWMQAHMFWAGALWICFHLFVGVVVMLNYFQVVEQRIHEAKTGHEVEACIKLYRCIQIMEKLLNAFLMVRIVPVMVAGMPGLQILTQYVCIKMHEEISMPGFLIFPLVFGDSTVNNVLVFTLASWINNISAKVLMQLGNKMVNLDASRMGLSILRRKIKACTVLKIKFGSNFIDRGTPLVIQNFCLNQTMTLILIKSSRLAAKD</sequence>
<evidence type="ECO:0000256" key="1">
    <source>
        <dbReference type="SAM" id="Phobius"/>
    </source>
</evidence>
<dbReference type="EMBL" id="LNIX01000003">
    <property type="protein sequence ID" value="OXA58451.1"/>
    <property type="molecule type" value="Genomic_DNA"/>
</dbReference>
<evidence type="ECO:0008006" key="4">
    <source>
        <dbReference type="Google" id="ProtNLM"/>
    </source>
</evidence>
<keyword evidence="1" id="KW-1133">Transmembrane helix</keyword>
<name>A0A226ENS6_FOLCA</name>
<proteinExistence type="predicted"/>
<feature type="transmembrane region" description="Helical" evidence="1">
    <location>
        <begin position="194"/>
        <end position="217"/>
    </location>
</feature>
<evidence type="ECO:0000313" key="2">
    <source>
        <dbReference type="EMBL" id="OXA58451.1"/>
    </source>
</evidence>
<dbReference type="AlphaFoldDB" id="A0A226ENS6"/>
<protein>
    <recommendedName>
        <fullName evidence="4">Odorant receptor</fullName>
    </recommendedName>
</protein>
<feature type="transmembrane region" description="Helical" evidence="1">
    <location>
        <begin position="44"/>
        <end position="66"/>
    </location>
</feature>
<feature type="transmembrane region" description="Helical" evidence="1">
    <location>
        <begin position="249"/>
        <end position="269"/>
    </location>
</feature>
<organism evidence="2 3">
    <name type="scientific">Folsomia candida</name>
    <name type="common">Springtail</name>
    <dbReference type="NCBI Taxonomy" id="158441"/>
    <lineage>
        <taxon>Eukaryota</taxon>
        <taxon>Metazoa</taxon>
        <taxon>Ecdysozoa</taxon>
        <taxon>Arthropoda</taxon>
        <taxon>Hexapoda</taxon>
        <taxon>Collembola</taxon>
        <taxon>Entomobryomorpha</taxon>
        <taxon>Isotomoidea</taxon>
        <taxon>Isotomidae</taxon>
        <taxon>Proisotominae</taxon>
        <taxon>Folsomia</taxon>
    </lineage>
</organism>
<gene>
    <name evidence="2" type="ORF">Fcan01_06424</name>
</gene>
<keyword evidence="3" id="KW-1185">Reference proteome</keyword>